<sequence>MAKNSEKVCEWCEENAAHAHQSSVYWELPDGSRAIQIANVPSLCCSHCGMDYQEETIINEIEDQLMLIDTRLIDKVIPYEDLMALPRLLKKNYFRF</sequence>
<dbReference type="RefSeq" id="WP_060672428.1">
    <property type="nucleotide sequence ID" value="NZ_JBCNGU010000018.1"/>
</dbReference>
<gene>
    <name evidence="1" type="ORF">AM506_10500</name>
</gene>
<dbReference type="InterPro" id="IPR022453">
    <property type="entry name" value="Znf_MqsA-type"/>
</dbReference>
<comment type="caution">
    <text evidence="1">The sequence shown here is derived from an EMBL/GenBank/DDBJ whole genome shotgun (WGS) entry which is preliminary data.</text>
</comment>
<accession>A0A0P6VXN5</accession>
<dbReference type="NCBIfam" id="TIGR03831">
    <property type="entry name" value="YgiT_finger"/>
    <property type="match status" value="1"/>
</dbReference>
<evidence type="ECO:0000313" key="2">
    <source>
        <dbReference type="Proteomes" id="UP000050398"/>
    </source>
</evidence>
<reference evidence="1 2" key="1">
    <citation type="submission" date="2015-08" db="EMBL/GenBank/DDBJ databases">
        <title>Draft Genome Sequence of Bacillus vietnamensis UCD-SED5.</title>
        <authorList>
            <person name="Lee R.D."/>
            <person name="Jospin G."/>
            <person name="Lang J.M."/>
            <person name="Coil D.A."/>
            <person name="Eisen J.A."/>
        </authorList>
    </citation>
    <scope>NUCLEOTIDE SEQUENCE [LARGE SCALE GENOMIC DNA]</scope>
    <source>
        <strain evidence="1 2">UCD-SED5</strain>
    </source>
</reference>
<dbReference type="Pfam" id="PF14122">
    <property type="entry name" value="YokU"/>
    <property type="match status" value="1"/>
</dbReference>
<name>A0A0P6VXN5_9BACI</name>
<dbReference type="InterPro" id="IPR022451">
    <property type="entry name" value="CHP03829_YokU"/>
</dbReference>
<dbReference type="Proteomes" id="UP000050398">
    <property type="component" value="Unassembled WGS sequence"/>
</dbReference>
<dbReference type="PATRIC" id="fig|218284.4.peg.3777"/>
<dbReference type="NCBIfam" id="TIGR03829">
    <property type="entry name" value="YokU_near_AblA"/>
    <property type="match status" value="1"/>
</dbReference>
<evidence type="ECO:0000313" key="1">
    <source>
        <dbReference type="EMBL" id="KPL59867.1"/>
    </source>
</evidence>
<organism evidence="1 2">
    <name type="scientific">Rossellomorea vietnamensis</name>
    <dbReference type="NCBI Taxonomy" id="218284"/>
    <lineage>
        <taxon>Bacteria</taxon>
        <taxon>Bacillati</taxon>
        <taxon>Bacillota</taxon>
        <taxon>Bacilli</taxon>
        <taxon>Bacillales</taxon>
        <taxon>Bacillaceae</taxon>
        <taxon>Rossellomorea</taxon>
    </lineage>
</organism>
<dbReference type="EMBL" id="LIXZ01000006">
    <property type="protein sequence ID" value="KPL59867.1"/>
    <property type="molecule type" value="Genomic_DNA"/>
</dbReference>
<protein>
    <recommendedName>
        <fullName evidence="3">YokU family protein</fullName>
    </recommendedName>
</protein>
<proteinExistence type="predicted"/>
<evidence type="ECO:0008006" key="3">
    <source>
        <dbReference type="Google" id="ProtNLM"/>
    </source>
</evidence>
<dbReference type="CDD" id="cd12870">
    <property type="entry name" value="MqsA"/>
    <property type="match status" value="1"/>
</dbReference>
<dbReference type="AlphaFoldDB" id="A0A0P6VXN5"/>
<dbReference type="OrthoDB" id="2666319at2"/>